<keyword evidence="2" id="KW-1185">Reference proteome</keyword>
<protein>
    <submittedName>
        <fullName evidence="1">Uncharacterized protein</fullName>
    </submittedName>
</protein>
<comment type="caution">
    <text evidence="1">The sequence shown here is derived from an EMBL/GenBank/DDBJ whole genome shotgun (WGS) entry which is preliminary data.</text>
</comment>
<sequence length="2085" mass="224562">MFLPLLILSVYGELFVSFDKMLDPAPIGWPKTWVANNVELSTNHAGEAAILTLCFSTSIDIPDSNAAITIEGYDANTYYADISATLKGVMITANFDIGNLPVATGSYGPISLVISLVDGGSIIAASQSFATFAIIDSVPNSEALTVTWSTGANSEVSEDTSLDFSFTVTSAIERYDYFVIDLSAEFGFDDSKAEFTWADGSDHFNETVFEYDSDNNCVTVYGIVEPIYEDTLVTFSLSGFSNPRAKATSSSWSITFYRFGASTTIEIFGGTLSGSSLTAGAITFNSWTPTNNYIAKAEIVSGLVIYMTLEFTLTHDLIAGDYIDITFGCTVGLHAYTYTTNTEQALNANAAGVLISGNDELDCAFDGSSNFLVTCTANDNFSGKVTITTLVEFGASSPSITTIKSKNSNDYEIDSAGKSGEITYAASSSVVLIDEEVWAYPAVDATVDSAAGINLAADTTTFHFVVSFKAMVALAISQEIEVYYPVDSSDTALGNYLAIPATITGTFSDAVAAIAADTISANTDADLSVFDVSTGIITFQTGQAYSANEYSTQYFGSVSNVPADQYLFTPWFPSQEGSTEEFVLRYTKSNINYIFSKPISFVSNSVADYNLLTFCTDVRLDGAPIQIYLKFPYDYSLTATLYFQIEFTNAGVNNDLGSGLDSGSDYPSDLASDPIITYSETGNTFLTYEFTDNIAIDDELTMTVPFPALSSSDALEATYTLVAVDGNDEYMLWQDTASTSSPAVAANVTERNTDLSITEDAQGSVSSLSFNAFASTDATLAIAIVTDSWLFIDGATIQIDNAAITGLTWFTSTDSAFAYSSAYSSGSAVTTASVMTISSATLPWYSVNSKINVLYGASGLNAACDSYNFYTIPVVDLAFDSFTYTPQNSDGYSYDQQTVDVSLSLAFTGTIYEGSVVTVELDNSQFSFGSATYTISVGNDNDDGDVSGTTITFTTTADTSDGNVSIVISLVTPPEISDADVTATNNVYSAFSTVSVDYSDGNCYAWDIATDDPDDEALTTFSAATIESAVSGASFFIFPAIQGANDVYFAAQFDAPFDIPAGSSITVSGESFTDDTDVVANTWFSEGFSTVSTSTNDLVITTLADIAAGTTIEIRKDLAFSLTSSQVETAIFMITVDDGTYTYVDDSAVTDSVLAVDASVDADISSAEVVASVLNYGAESVLTFTLTVAAEITADTTVAFDAPFEYDAVPGDTVKFYEIPNIRFMYAGSDHGDVWCVVDHWLISCSGVEVPSGEAFSIAFGTRNPIADTSSWSIYIYTKDSWVANPYYNVDVSFVDIPDDNVDFYFVDYAAGNDDFTSDMVFSAYVNENFEANSRIYVEFPMPYELNLYNPDSVECAAVTYDADGNEVSLSSSSTCAVSDNLVEFVIDTAVDVSESYWTFLGVAGIADPRGGFTRSELLDEEFVTYDYWTGKFSIFTISTDVTDEVSCTVTSQSFKNLNAAFTGYDNTDFESFVVNGNAHIYLRRGTFSDWIQVGSENVWATAVSLTASNLFSDGPLVFSDDGNYIISDIYPTANFKVGCAIDSSDGYYYISWTKDYEYGYWEGSELYRAPDLTVVEVTNVLTYNVNIGDILLVPAGFSSFPIDITIADGVSAFDGIDIAFTVSTETNRTITFSTVSFASGMPYNWFTITCADCVDGEVFDVDVEVSGNDADAFTVDTPITFTIGSLYSEAAVATATLDVLSQTEITVKFTSDSWAVVTWALIAELEYFYNDNATDFDYIESQAQLLVGDSEGYTLEEQEAIFRDYLLSIESTSWENFALAVIVEGCFAYYASQDIIDDTADQELYTFSTLIAGTTYNLAAYIDNFSGKDVVLFETSATTTDYGYPAKVSVAYSDASPVDTSLVDSAFSKLLHVVSDRFSTKQTVVSRRNLANGSDTIVLQDPMSNEDSTTLVNSASEAEFISALADEGLTATGVTTSEITDFGTQTFADYNWIEDTDYVALNFTTSVDGTVCCEFEYDADSTTALTSDLIWLGLDRNGTANTDNTDCMSVSAGTYYQAELNLTESVPSTMNWTTITFTCTACNALPILPECLTTGLLNYTFDDTSSSFGYSLVFALSAIFAYLV</sequence>
<evidence type="ECO:0000313" key="1">
    <source>
        <dbReference type="EMBL" id="OMJ68195.1"/>
    </source>
</evidence>
<organism evidence="1 2">
    <name type="scientific">Stentor coeruleus</name>
    <dbReference type="NCBI Taxonomy" id="5963"/>
    <lineage>
        <taxon>Eukaryota</taxon>
        <taxon>Sar</taxon>
        <taxon>Alveolata</taxon>
        <taxon>Ciliophora</taxon>
        <taxon>Postciliodesmatophora</taxon>
        <taxon>Heterotrichea</taxon>
        <taxon>Heterotrichida</taxon>
        <taxon>Stentoridae</taxon>
        <taxon>Stentor</taxon>
    </lineage>
</organism>
<dbReference type="Proteomes" id="UP000187209">
    <property type="component" value="Unassembled WGS sequence"/>
</dbReference>
<evidence type="ECO:0000313" key="2">
    <source>
        <dbReference type="Proteomes" id="UP000187209"/>
    </source>
</evidence>
<proteinExistence type="predicted"/>
<gene>
    <name evidence="1" type="ORF">SteCoe_34429</name>
</gene>
<accession>A0A1R2AUQ9</accession>
<dbReference type="OrthoDB" id="328009at2759"/>
<name>A0A1R2AUQ9_9CILI</name>
<dbReference type="EMBL" id="MPUH01001368">
    <property type="protein sequence ID" value="OMJ68195.1"/>
    <property type="molecule type" value="Genomic_DNA"/>
</dbReference>
<reference evidence="1 2" key="1">
    <citation type="submission" date="2016-11" db="EMBL/GenBank/DDBJ databases">
        <title>The macronuclear genome of Stentor coeruleus: a giant cell with tiny introns.</title>
        <authorList>
            <person name="Slabodnick M."/>
            <person name="Ruby J.G."/>
            <person name="Reiff S.B."/>
            <person name="Swart E.C."/>
            <person name="Gosai S."/>
            <person name="Prabakaran S."/>
            <person name="Witkowska E."/>
            <person name="Larue G.E."/>
            <person name="Fisher S."/>
            <person name="Freeman R.M."/>
            <person name="Gunawardena J."/>
            <person name="Chu W."/>
            <person name="Stover N.A."/>
            <person name="Gregory B.D."/>
            <person name="Nowacki M."/>
            <person name="Derisi J."/>
            <person name="Roy S.W."/>
            <person name="Marshall W.F."/>
            <person name="Sood P."/>
        </authorList>
    </citation>
    <scope>NUCLEOTIDE SEQUENCE [LARGE SCALE GENOMIC DNA]</scope>
    <source>
        <strain evidence="1">WM001</strain>
    </source>
</reference>